<protein>
    <submittedName>
        <fullName evidence="2">Uncharacterized protein</fullName>
    </submittedName>
</protein>
<dbReference type="Proteomes" id="UP000424752">
    <property type="component" value="Chromosome"/>
</dbReference>
<sequence>MARRVRISCVETSKLFQKISEEYGFTSDVVMSYFQDIDDLQQLWEKQQEVWVYSQNERFRYGWIKESHLKKDGSLVPLYIGLHHTRVLDDSDEKDPLLVVSFESRQGLAHPVLVILTMIDHADMFGELGAAKHNAQQMYFIHKKLDQLISGDIPEGQSLHEP</sequence>
<dbReference type="EMBL" id="WLZX01000004">
    <property type="protein sequence ID" value="MTD27700.1"/>
    <property type="molecule type" value="Genomic_DNA"/>
</dbReference>
<proteinExistence type="predicted"/>
<keyword evidence="4" id="KW-1185">Reference proteome</keyword>
<dbReference type="RefSeq" id="WP_154752982.1">
    <property type="nucleotide sequence ID" value="NZ_CP046509.1"/>
</dbReference>
<evidence type="ECO:0000313" key="2">
    <source>
        <dbReference type="EMBL" id="QGU86295.1"/>
    </source>
</evidence>
<dbReference type="EMBL" id="CP046509">
    <property type="protein sequence ID" value="QGU86295.1"/>
    <property type="molecule type" value="Genomic_DNA"/>
</dbReference>
<reference evidence="2 3" key="2">
    <citation type="submission" date="2019-12" db="EMBL/GenBank/DDBJ databases">
        <title>Erwinia sp. nov., isolated from droppings of birds in the Qinghai-Tiebt plateau of China.</title>
        <authorList>
            <person name="Ge Y."/>
        </authorList>
    </citation>
    <scope>NUCLEOTIDE SEQUENCE [LARGE SCALE GENOMIC DNA]</scope>
    <source>
        <strain evidence="2 3">J780</strain>
    </source>
</reference>
<reference evidence="1 4" key="1">
    <citation type="submission" date="2019-11" db="EMBL/GenBank/DDBJ databases">
        <title>Erwinia sp. nov., isolated from feces of birds in Tibet plateau of China.</title>
        <authorList>
            <person name="Ge Y."/>
        </authorList>
    </citation>
    <scope>NUCLEOTIDE SEQUENCE [LARGE SCALE GENOMIC DNA]</scope>
    <source>
        <strain evidence="1 4">J316</strain>
    </source>
</reference>
<dbReference type="AlphaFoldDB" id="A0A6I6EEG8"/>
<gene>
    <name evidence="1" type="ORF">GK011_12210</name>
    <name evidence="2" type="ORF">GN242_03215</name>
</gene>
<name>A0A6I6EEG8_9GAMM</name>
<organism evidence="2 3">
    <name type="scientific">Erwinia sorbitola</name>
    <dbReference type="NCBI Taxonomy" id="2681984"/>
    <lineage>
        <taxon>Bacteria</taxon>
        <taxon>Pseudomonadati</taxon>
        <taxon>Pseudomonadota</taxon>
        <taxon>Gammaproteobacteria</taxon>
        <taxon>Enterobacterales</taxon>
        <taxon>Erwiniaceae</taxon>
        <taxon>Erwinia</taxon>
    </lineage>
</organism>
<dbReference type="KEGG" id="erwi:GN242_03215"/>
<dbReference type="Proteomes" id="UP000480164">
    <property type="component" value="Unassembled WGS sequence"/>
</dbReference>
<evidence type="ECO:0000313" key="3">
    <source>
        <dbReference type="Proteomes" id="UP000424752"/>
    </source>
</evidence>
<evidence type="ECO:0000313" key="1">
    <source>
        <dbReference type="EMBL" id="MTD27700.1"/>
    </source>
</evidence>
<accession>A0A6L6GPD4</accession>
<evidence type="ECO:0000313" key="4">
    <source>
        <dbReference type="Proteomes" id="UP000480164"/>
    </source>
</evidence>
<accession>A0A6I6EEG8</accession>